<comment type="caution">
    <text evidence="8">The sequence shown here is derived from an EMBL/GenBank/DDBJ whole genome shotgun (WGS) entry which is preliminary data.</text>
</comment>
<comment type="subcellular location">
    <subcellularLocation>
        <location evidence="1">Cell membrane</location>
        <topology evidence="1">Multi-pass membrane protein</topology>
    </subcellularLocation>
</comment>
<reference evidence="8 9" key="1">
    <citation type="journal article" date="2015" name="Microbiome">
        <title>Genomic resolution of linkages in carbon, nitrogen, and sulfur cycling among widespread estuary sediment bacteria.</title>
        <authorList>
            <person name="Baker B.J."/>
            <person name="Lazar C.S."/>
            <person name="Teske A.P."/>
            <person name="Dick G.J."/>
        </authorList>
    </citation>
    <scope>NUCLEOTIDE SEQUENCE [LARGE SCALE GENOMIC DNA]</scope>
    <source>
        <strain evidence="8">DG_78</strain>
    </source>
</reference>
<dbReference type="Proteomes" id="UP000051012">
    <property type="component" value="Unassembled WGS sequence"/>
</dbReference>
<proteinExistence type="predicted"/>
<feature type="transmembrane region" description="Helical" evidence="6">
    <location>
        <begin position="257"/>
        <end position="278"/>
    </location>
</feature>
<dbReference type="InterPro" id="IPR003841">
    <property type="entry name" value="Na/Pi_transpt"/>
</dbReference>
<feature type="transmembrane region" description="Helical" evidence="6">
    <location>
        <begin position="233"/>
        <end position="251"/>
    </location>
</feature>
<evidence type="ECO:0000256" key="4">
    <source>
        <dbReference type="ARBA" id="ARBA00022989"/>
    </source>
</evidence>
<feature type="transmembrane region" description="Helical" evidence="6">
    <location>
        <begin position="318"/>
        <end position="340"/>
    </location>
</feature>
<dbReference type="SUPFAM" id="SSF109755">
    <property type="entry name" value="PhoU-like"/>
    <property type="match status" value="1"/>
</dbReference>
<dbReference type="GO" id="GO:0005886">
    <property type="term" value="C:plasma membrane"/>
    <property type="evidence" value="ECO:0007669"/>
    <property type="project" value="UniProtKB-SubCell"/>
</dbReference>
<evidence type="ECO:0000256" key="3">
    <source>
        <dbReference type="ARBA" id="ARBA00022692"/>
    </source>
</evidence>
<keyword evidence="3 6" id="KW-0812">Transmembrane</keyword>
<sequence length="655" mass="71999">MGTTILLIFFTVSTLIKAQDPLGNDISGDAQVGVVAHTLQKPIVVRALDDQGRPLKDIQVMFTILEEPKENIITEKFAVLSKNIDTTNSDGYAMTELTFGGTQGNYYVLTEARGENLIFKEIALQENWLLFLFFSVFGGLAMFIFGLNYGSKGLVRAAGAKMRDLLFSLTKHRFMALLVGVFVTVILGSSTASSILLVRFASSGIIMFVQALGVLLGINIGTTITVQIIAFKILDYAILIVGIGFFAMHFFPKLRNIGQAVFGLGLLFFSLRMMSIATANLKYLPTFNSAIAGIAAYPVLGIVMAALLAFILRSSAATIGIVLILAFDSLITFPQAIPFIMGANLGTTFSACLSANTIDGRRVAFGHFLFNTIAIVILFPFIDFIPAVIHVIGGDVARQIANFHTLFNIFTAVVFLPLIDPFASFLKSVVRESKKEMLKMHRLDPAFLSAPAIALGQAAREILYMADITITMLEESIRVFQHKDNDLRKKIVEMDDTVDSLEETITPYLTKISEGEMDSRLSSFHSALLGAVNEIEHIGDVISKNLMAYAKKQISAGFVFSKEGFAQIEKLHQFALATFRISIDALATRDRKLARDAVARKEIGHKMAKELNELHLERLRRGLKESLETSTIHVDLVSDLERINFHAAEIGEALS</sequence>
<keyword evidence="4 6" id="KW-1133">Transmembrane helix</keyword>
<dbReference type="InterPro" id="IPR026022">
    <property type="entry name" value="PhoU_dom"/>
</dbReference>
<dbReference type="InterPro" id="IPR008964">
    <property type="entry name" value="Invasin/intimin_cell_adhesion"/>
</dbReference>
<dbReference type="NCBIfam" id="NF037997">
    <property type="entry name" value="Na_Pi_symport"/>
    <property type="match status" value="1"/>
</dbReference>
<dbReference type="EMBL" id="LJNI01000022">
    <property type="protein sequence ID" value="KPJ73917.1"/>
    <property type="molecule type" value="Genomic_DNA"/>
</dbReference>
<dbReference type="Pfam" id="PF02690">
    <property type="entry name" value="Na_Pi_cotrans"/>
    <property type="match status" value="2"/>
</dbReference>
<dbReference type="PANTHER" id="PTHR10010:SF46">
    <property type="entry name" value="SODIUM-DEPENDENT PHOSPHATE TRANSPORT PROTEIN 2B"/>
    <property type="match status" value="1"/>
</dbReference>
<dbReference type="Gene3D" id="1.20.58.220">
    <property type="entry name" value="Phosphate transport system protein phou homolog 2, domain 2"/>
    <property type="match status" value="1"/>
</dbReference>
<keyword evidence="5 6" id="KW-0472">Membrane</keyword>
<feature type="transmembrane region" description="Helical" evidence="6">
    <location>
        <begin position="290"/>
        <end position="312"/>
    </location>
</feature>
<evidence type="ECO:0000313" key="9">
    <source>
        <dbReference type="Proteomes" id="UP000051012"/>
    </source>
</evidence>
<gene>
    <name evidence="8" type="ORF">AMJ52_02620</name>
</gene>
<evidence type="ECO:0000256" key="2">
    <source>
        <dbReference type="ARBA" id="ARBA00022475"/>
    </source>
</evidence>
<organism evidence="8 9">
    <name type="scientific">candidate division TA06 bacterium DG_78</name>
    <dbReference type="NCBI Taxonomy" id="1703772"/>
    <lineage>
        <taxon>Bacteria</taxon>
        <taxon>Bacteria division TA06</taxon>
    </lineage>
</organism>
<feature type="transmembrane region" description="Helical" evidence="6">
    <location>
        <begin position="172"/>
        <end position="198"/>
    </location>
</feature>
<evidence type="ECO:0000256" key="1">
    <source>
        <dbReference type="ARBA" id="ARBA00004651"/>
    </source>
</evidence>
<dbReference type="PANTHER" id="PTHR10010">
    <property type="entry name" value="SOLUTE CARRIER FAMILY 34 SODIUM PHOSPHATE , MEMBER 2-RELATED"/>
    <property type="match status" value="1"/>
</dbReference>
<evidence type="ECO:0000259" key="7">
    <source>
        <dbReference type="Pfam" id="PF01895"/>
    </source>
</evidence>
<dbReference type="Pfam" id="PF01895">
    <property type="entry name" value="PhoU"/>
    <property type="match status" value="2"/>
</dbReference>
<dbReference type="InterPro" id="IPR038078">
    <property type="entry name" value="PhoU-like_sf"/>
</dbReference>
<dbReference type="GO" id="GO:0005436">
    <property type="term" value="F:sodium:phosphate symporter activity"/>
    <property type="evidence" value="ECO:0007669"/>
    <property type="project" value="InterPro"/>
</dbReference>
<accession>A0A0S7YGL8</accession>
<dbReference type="SUPFAM" id="SSF49373">
    <property type="entry name" value="Invasin/intimin cell-adhesion fragments"/>
    <property type="match status" value="1"/>
</dbReference>
<evidence type="ECO:0000256" key="5">
    <source>
        <dbReference type="ARBA" id="ARBA00023136"/>
    </source>
</evidence>
<dbReference type="GO" id="GO:0044341">
    <property type="term" value="P:sodium-dependent phosphate transport"/>
    <property type="evidence" value="ECO:0007669"/>
    <property type="project" value="InterPro"/>
</dbReference>
<feature type="transmembrane region" description="Helical" evidence="6">
    <location>
        <begin position="204"/>
        <end position="226"/>
    </location>
</feature>
<feature type="transmembrane region" description="Helical" evidence="6">
    <location>
        <begin position="368"/>
        <end position="389"/>
    </location>
</feature>
<feature type="domain" description="PhoU" evidence="7">
    <location>
        <begin position="464"/>
        <end position="542"/>
    </location>
</feature>
<name>A0A0S7YGL8_UNCT6</name>
<keyword evidence="2" id="KW-1003">Cell membrane</keyword>
<evidence type="ECO:0000313" key="8">
    <source>
        <dbReference type="EMBL" id="KPJ73917.1"/>
    </source>
</evidence>
<protein>
    <recommendedName>
        <fullName evidence="7">PhoU domain-containing protein</fullName>
    </recommendedName>
</protein>
<feature type="domain" description="PhoU" evidence="7">
    <location>
        <begin position="568"/>
        <end position="653"/>
    </location>
</feature>
<feature type="transmembrane region" description="Helical" evidence="6">
    <location>
        <begin position="128"/>
        <end position="151"/>
    </location>
</feature>
<evidence type="ECO:0000256" key="6">
    <source>
        <dbReference type="SAM" id="Phobius"/>
    </source>
</evidence>
<dbReference type="AlphaFoldDB" id="A0A0S7YGL8"/>